<evidence type="ECO:0000256" key="1">
    <source>
        <dbReference type="ARBA" id="ARBA00022490"/>
    </source>
</evidence>
<proteinExistence type="inferred from homology"/>
<dbReference type="HAMAP" id="MF_00016">
    <property type="entry name" value="DNA_HJ_migration_RuvB"/>
    <property type="match status" value="1"/>
</dbReference>
<keyword evidence="5 9" id="KW-0067">ATP-binding</keyword>
<keyword evidence="1 9" id="KW-0963">Cytoplasm</keyword>
<evidence type="ECO:0000256" key="6">
    <source>
        <dbReference type="ARBA" id="ARBA00023125"/>
    </source>
</evidence>
<dbReference type="Pfam" id="PF05496">
    <property type="entry name" value="RuvB_N"/>
    <property type="match status" value="1"/>
</dbReference>
<dbReference type="GO" id="GO:0005737">
    <property type="term" value="C:cytoplasm"/>
    <property type="evidence" value="ECO:0007669"/>
    <property type="project" value="UniProtKB-SubCell"/>
</dbReference>
<dbReference type="InterPro" id="IPR041445">
    <property type="entry name" value="AAA_lid_4"/>
</dbReference>
<keyword evidence="7 9" id="KW-0233">DNA recombination</keyword>
<dbReference type="InterPro" id="IPR036390">
    <property type="entry name" value="WH_DNA-bd_sf"/>
</dbReference>
<comment type="similarity">
    <text evidence="9">Belongs to the RuvB family.</text>
</comment>
<comment type="domain">
    <text evidence="9">Has 3 domains, the large (RuvB-L) and small ATPase (RuvB-S) domains and the C-terminal head (RuvB-H) domain. The head domain binds DNA, while the ATPase domains jointly bind ATP, ADP or are empty depending on the state of the subunit in the translocation cycle. During a single DNA translocation step the structure of each domain remains the same, but their relative positions change.</text>
</comment>
<feature type="binding site" evidence="9">
    <location>
        <position position="66"/>
    </location>
    <ligand>
        <name>ATP</name>
        <dbReference type="ChEBI" id="CHEBI:30616"/>
    </ligand>
</feature>
<dbReference type="GO" id="GO:0006281">
    <property type="term" value="P:DNA repair"/>
    <property type="evidence" value="ECO:0007669"/>
    <property type="project" value="UniProtKB-UniRule"/>
</dbReference>
<evidence type="ECO:0000256" key="9">
    <source>
        <dbReference type="HAMAP-Rule" id="MF_00016"/>
    </source>
</evidence>
<feature type="binding site" evidence="9">
    <location>
        <position position="62"/>
    </location>
    <ligand>
        <name>ATP</name>
        <dbReference type="ChEBI" id="CHEBI:30616"/>
    </ligand>
</feature>
<keyword evidence="4 9" id="KW-0378">Hydrolase</keyword>
<feature type="region of interest" description="Small ATPAse domain (RuvB-S)" evidence="9">
    <location>
        <begin position="184"/>
        <end position="254"/>
    </location>
</feature>
<dbReference type="SUPFAM" id="SSF52540">
    <property type="entry name" value="P-loop containing nucleoside triphosphate hydrolases"/>
    <property type="match status" value="1"/>
</dbReference>
<dbReference type="Gene3D" id="1.10.8.60">
    <property type="match status" value="1"/>
</dbReference>
<dbReference type="KEGG" id="euz:DVS28_b0384"/>
<dbReference type="InterPro" id="IPR027417">
    <property type="entry name" value="P-loop_NTPase"/>
</dbReference>
<evidence type="ECO:0000313" key="11">
    <source>
        <dbReference type="EMBL" id="AXV10154.1"/>
    </source>
</evidence>
<feature type="binding site" evidence="9">
    <location>
        <begin position="130"/>
        <end position="132"/>
    </location>
    <ligand>
        <name>ATP</name>
        <dbReference type="ChEBI" id="CHEBI:30616"/>
    </ligand>
</feature>
<dbReference type="Proteomes" id="UP000264006">
    <property type="component" value="Plasmid pEDY32-46I"/>
</dbReference>
<dbReference type="Pfam" id="PF17864">
    <property type="entry name" value="AAA_lid_4"/>
    <property type="match status" value="1"/>
</dbReference>
<keyword evidence="6 9" id="KW-0238">DNA-binding</keyword>
<feature type="binding site" evidence="9">
    <location>
        <position position="66"/>
    </location>
    <ligand>
        <name>Mg(2+)</name>
        <dbReference type="ChEBI" id="CHEBI:18420"/>
    </ligand>
</feature>
<comment type="caution">
    <text evidence="9">Lacks conserved residue(s) required for the propagation of feature annotation.</text>
</comment>
<dbReference type="GO" id="GO:0009378">
    <property type="term" value="F:four-way junction helicase activity"/>
    <property type="evidence" value="ECO:0007669"/>
    <property type="project" value="InterPro"/>
</dbReference>
<keyword evidence="12" id="KW-1185">Reference proteome</keyword>
<reference evidence="11 12" key="1">
    <citation type="submission" date="2018-09" db="EMBL/GenBank/DDBJ databases">
        <title>Complete genome sequence of Euzebya sp. DY32-46 isolated from seawater of Pacific Ocean.</title>
        <authorList>
            <person name="Xu L."/>
            <person name="Wu Y.-H."/>
            <person name="Xu X.-W."/>
        </authorList>
    </citation>
    <scope>NUCLEOTIDE SEQUENCE [LARGE SCALE GENOMIC DNA]</scope>
    <source>
        <strain evidence="11 12">DY32-46</strain>
        <plasmid evidence="12">pedy32-46i</plasmid>
    </source>
</reference>
<keyword evidence="2 9" id="KW-0547">Nucleotide-binding</keyword>
<dbReference type="SUPFAM" id="SSF46785">
    <property type="entry name" value="Winged helix' DNA-binding domain"/>
    <property type="match status" value="1"/>
</dbReference>
<feature type="binding site" evidence="9">
    <location>
        <position position="317"/>
    </location>
    <ligand>
        <name>DNA</name>
        <dbReference type="ChEBI" id="CHEBI:16991"/>
    </ligand>
</feature>
<feature type="binding site" evidence="9">
    <location>
        <position position="183"/>
    </location>
    <ligand>
        <name>ATP</name>
        <dbReference type="ChEBI" id="CHEBI:30616"/>
    </ligand>
</feature>
<feature type="binding site" evidence="9">
    <location>
        <position position="173"/>
    </location>
    <ligand>
        <name>ATP</name>
        <dbReference type="ChEBI" id="CHEBI:30616"/>
    </ligand>
</feature>
<dbReference type="InterPro" id="IPR008823">
    <property type="entry name" value="RuvB_wg_C"/>
</dbReference>
<feature type="region of interest" description="Head domain (RuvB-H)" evidence="9">
    <location>
        <begin position="257"/>
        <end position="340"/>
    </location>
</feature>
<dbReference type="NCBIfam" id="NF000868">
    <property type="entry name" value="PRK00080.1"/>
    <property type="match status" value="1"/>
</dbReference>
<dbReference type="InterPro" id="IPR004605">
    <property type="entry name" value="DNA_helicase_Holl-junc_RuvB"/>
</dbReference>
<evidence type="ECO:0000256" key="3">
    <source>
        <dbReference type="ARBA" id="ARBA00022763"/>
    </source>
</evidence>
<dbReference type="GO" id="GO:0006310">
    <property type="term" value="P:DNA recombination"/>
    <property type="evidence" value="ECO:0007669"/>
    <property type="project" value="UniProtKB-UniRule"/>
</dbReference>
<protein>
    <recommendedName>
        <fullName evidence="9">Holliday junction branch migration complex subunit RuvB</fullName>
        <ecNumber evidence="9">3.6.4.-</ecNumber>
    </recommendedName>
</protein>
<dbReference type="CDD" id="cd00009">
    <property type="entry name" value="AAA"/>
    <property type="match status" value="1"/>
</dbReference>
<evidence type="ECO:0000256" key="7">
    <source>
        <dbReference type="ARBA" id="ARBA00023172"/>
    </source>
</evidence>
<keyword evidence="8 9" id="KW-0234">DNA repair</keyword>
<evidence type="ECO:0000256" key="4">
    <source>
        <dbReference type="ARBA" id="ARBA00022801"/>
    </source>
</evidence>
<name>A0A346Y6Q7_9ACTN</name>
<dbReference type="Gene3D" id="3.40.50.300">
    <property type="entry name" value="P-loop containing nucleotide triphosphate hydrolases"/>
    <property type="match status" value="1"/>
</dbReference>
<dbReference type="InterPro" id="IPR000641">
    <property type="entry name" value="CbxX/CfxQ"/>
</dbReference>
<feature type="binding site" evidence="9">
    <location>
        <position position="67"/>
    </location>
    <ligand>
        <name>ATP</name>
        <dbReference type="ChEBI" id="CHEBI:30616"/>
    </ligand>
</feature>
<evidence type="ECO:0000313" key="12">
    <source>
        <dbReference type="Proteomes" id="UP000264006"/>
    </source>
</evidence>
<organism evidence="11 12">
    <name type="scientific">Euzebya pacifica</name>
    <dbReference type="NCBI Taxonomy" id="1608957"/>
    <lineage>
        <taxon>Bacteria</taxon>
        <taxon>Bacillati</taxon>
        <taxon>Actinomycetota</taxon>
        <taxon>Nitriliruptoria</taxon>
        <taxon>Euzebyales</taxon>
    </lineage>
</organism>
<dbReference type="SMART" id="SM00382">
    <property type="entry name" value="AAA"/>
    <property type="match status" value="1"/>
</dbReference>
<dbReference type="InterPro" id="IPR036388">
    <property type="entry name" value="WH-like_DNA-bd_sf"/>
</dbReference>
<feature type="domain" description="AAA+ ATPase" evidence="10">
    <location>
        <begin position="51"/>
        <end position="184"/>
    </location>
</feature>
<dbReference type="NCBIfam" id="TIGR00635">
    <property type="entry name" value="ruvB"/>
    <property type="match status" value="1"/>
</dbReference>
<dbReference type="Pfam" id="PF05491">
    <property type="entry name" value="WHD_RuvB"/>
    <property type="match status" value="1"/>
</dbReference>
<accession>A0A346Y6Q7</accession>
<feature type="binding site" evidence="9">
    <location>
        <position position="312"/>
    </location>
    <ligand>
        <name>DNA</name>
        <dbReference type="ChEBI" id="CHEBI:16991"/>
    </ligand>
</feature>
<comment type="catalytic activity">
    <reaction evidence="9">
        <text>ATP + H2O = ADP + phosphate + H(+)</text>
        <dbReference type="Rhea" id="RHEA:13065"/>
        <dbReference type="ChEBI" id="CHEBI:15377"/>
        <dbReference type="ChEBI" id="CHEBI:15378"/>
        <dbReference type="ChEBI" id="CHEBI:30616"/>
        <dbReference type="ChEBI" id="CHEBI:43474"/>
        <dbReference type="ChEBI" id="CHEBI:456216"/>
    </reaction>
</comment>
<dbReference type="GO" id="GO:0005524">
    <property type="term" value="F:ATP binding"/>
    <property type="evidence" value="ECO:0007669"/>
    <property type="project" value="UniProtKB-UniRule"/>
</dbReference>
<dbReference type="GO" id="GO:0000400">
    <property type="term" value="F:four-way junction DNA binding"/>
    <property type="evidence" value="ECO:0007669"/>
    <property type="project" value="UniProtKB-UniRule"/>
</dbReference>
<feature type="binding site" evidence="9">
    <location>
        <position position="220"/>
    </location>
    <ligand>
        <name>ATP</name>
        <dbReference type="ChEBI" id="CHEBI:30616"/>
    </ligand>
</feature>
<dbReference type="GO" id="GO:0048476">
    <property type="term" value="C:Holliday junction resolvase complex"/>
    <property type="evidence" value="ECO:0007669"/>
    <property type="project" value="UniProtKB-UniRule"/>
</dbReference>
<dbReference type="PANTHER" id="PTHR42848">
    <property type="match status" value="1"/>
</dbReference>
<dbReference type="Gene3D" id="1.10.10.10">
    <property type="entry name" value="Winged helix-like DNA-binding domain superfamily/Winged helix DNA-binding domain"/>
    <property type="match status" value="1"/>
</dbReference>
<geneLocation type="plasmid" evidence="12">
    <name>pedy32-46i</name>
</geneLocation>
<comment type="subunit">
    <text evidence="9">Homohexamer. Forms an RuvA(8)-RuvB(12)-Holliday junction (HJ) complex. HJ DNA is sandwiched between 2 RuvA tetramers; dsDNA enters through RuvA and exits via RuvB. An RuvB hexamer assembles on each DNA strand where it exits the tetramer. Each RuvB hexamer is contacted by two RuvA subunits (via domain III) on 2 adjacent RuvB subunits; this complex drives branch migration. In the full resolvosome a probable DNA-RuvA(4)-RuvB(12)-RuvC(2) complex forms which resolves the HJ.</text>
</comment>
<dbReference type="EC" id="3.6.4.-" evidence="9"/>
<dbReference type="InterPro" id="IPR003593">
    <property type="entry name" value="AAA+_ATPase"/>
</dbReference>
<keyword evidence="11" id="KW-0614">Plasmid</keyword>
<evidence type="ECO:0000256" key="2">
    <source>
        <dbReference type="ARBA" id="ARBA00022741"/>
    </source>
</evidence>
<keyword evidence="11" id="KW-0347">Helicase</keyword>
<feature type="binding site" evidence="9">
    <location>
        <position position="21"/>
    </location>
    <ligand>
        <name>ATP</name>
        <dbReference type="ChEBI" id="CHEBI:30616"/>
    </ligand>
</feature>
<dbReference type="AlphaFoldDB" id="A0A346Y6Q7"/>
<dbReference type="EMBL" id="CP031166">
    <property type="protein sequence ID" value="AXV10154.1"/>
    <property type="molecule type" value="Genomic_DNA"/>
</dbReference>
<dbReference type="PANTHER" id="PTHR42848:SF1">
    <property type="entry name" value="HOLLIDAY JUNCTION BRANCH MIGRATION COMPLEX SUBUNIT RUVB"/>
    <property type="match status" value="1"/>
</dbReference>
<comment type="function">
    <text evidence="9">The RuvA-RuvB-RuvC complex processes Holliday junction (HJ) DNA during genetic recombination and DNA repair, while the RuvA-RuvB complex plays an important role in the rescue of blocked DNA replication forks via replication fork reversal (RFR). RuvA specifically binds to HJ cruciform DNA, conferring on it an open structure. The RuvB hexamer acts as an ATP-dependent pump, pulling dsDNA into and through the RuvAB complex. RuvB forms 2 homohexamers on either side of HJ DNA bound by 1 or 2 RuvA tetramers; 4 subunits per hexamer contact DNA at a time. Coordinated motions by a converter formed by DNA-disengaged RuvB subunits stimulates ATP hydrolysis and nucleotide exchange. Immobilization of the converter enables RuvB to convert the ATP-contained energy into a lever motion, pulling 2 nucleotides of DNA out of the RuvA tetramer per ATP hydrolyzed, thus driving DNA branch migration. The RuvB motors rotate together with the DNA substrate, which together with the progressing nucleotide cycle form the mechanistic basis for DNA recombination by continuous HJ branch migration. Branch migration allows RuvC to scan DNA until it finds its consensus sequence, where it cleaves and resolves cruciform DNA.</text>
</comment>
<keyword evidence="3 9" id="KW-0227">DNA damage</keyword>
<dbReference type="PRINTS" id="PR00819">
    <property type="entry name" value="CBXCFQXSUPER"/>
</dbReference>
<dbReference type="InterPro" id="IPR008824">
    <property type="entry name" value="RuvB-like_N"/>
</dbReference>
<evidence type="ECO:0000256" key="5">
    <source>
        <dbReference type="ARBA" id="ARBA00022840"/>
    </source>
</evidence>
<evidence type="ECO:0000259" key="10">
    <source>
        <dbReference type="SMART" id="SM00382"/>
    </source>
</evidence>
<comment type="subcellular location">
    <subcellularLocation>
        <location evidence="9">Cytoplasm</location>
    </subcellularLocation>
</comment>
<dbReference type="GO" id="GO:0016887">
    <property type="term" value="F:ATP hydrolysis activity"/>
    <property type="evidence" value="ECO:0007669"/>
    <property type="project" value="RHEA"/>
</dbReference>
<feature type="binding site" evidence="9">
    <location>
        <position position="65"/>
    </location>
    <ligand>
        <name>ATP</name>
        <dbReference type="ChEBI" id="CHEBI:30616"/>
    </ligand>
</feature>
<feature type="binding site" evidence="9">
    <location>
        <position position="20"/>
    </location>
    <ligand>
        <name>ATP</name>
        <dbReference type="ChEBI" id="CHEBI:30616"/>
    </ligand>
</feature>
<evidence type="ECO:0000256" key="8">
    <source>
        <dbReference type="ARBA" id="ARBA00023204"/>
    </source>
</evidence>
<gene>
    <name evidence="9" type="primary">ruvB</name>
    <name evidence="11" type="ORF">DVS28_b0384</name>
</gene>
<sequence length="340" mass="36327">MMDELTSAAELPDDGTDVALRPQRLSDFAGQPQSTEQLAVVLQAALQRGEPAPHLLFSGPPGLGKTTLAQIVAHEMGVGTAFKSTSAPSLEKPGDLVALLTSREPGDVLFIDEVHRLPRVLEEILYPAMEDFVVDIVIGDGPDAKSLRLPLPPFTLVAATTRSGLLSAPLLDRFGLELNFEFYDDDTLAGIIARSARLLGTDITDQAAAELGCRSRGTPRIANRLLRRVRDYAQVQGNGTIDAATLAGGLALFGIDSIGLDKISTRVLDVLTGTYAGRPLGLKTLATAVGESPDTIEDSVEPFLIRKGLIDRTPRGRTATTAAYTHLNRNPPVNHQLRIA</sequence>